<dbReference type="GO" id="GO:0000228">
    <property type="term" value="C:nuclear chromosome"/>
    <property type="evidence" value="ECO:0007669"/>
    <property type="project" value="TreeGrafter"/>
</dbReference>
<dbReference type="FunFam" id="2.60.40.1390:FF:000007">
    <property type="entry name" value="p53-like transcription factor"/>
    <property type="match status" value="1"/>
</dbReference>
<feature type="compositionally biased region" description="Polar residues" evidence="3">
    <location>
        <begin position="392"/>
        <end position="412"/>
    </location>
</feature>
<dbReference type="Pfam" id="PF05224">
    <property type="entry name" value="NDT80_PhoG"/>
    <property type="match status" value="1"/>
</dbReference>
<dbReference type="OrthoDB" id="4117572at2759"/>
<dbReference type="GO" id="GO:0003677">
    <property type="term" value="F:DNA binding"/>
    <property type="evidence" value="ECO:0007669"/>
    <property type="project" value="UniProtKB-KW"/>
</dbReference>
<dbReference type="SUPFAM" id="SSF49417">
    <property type="entry name" value="p53-like transcription factors"/>
    <property type="match status" value="1"/>
</dbReference>
<evidence type="ECO:0000256" key="3">
    <source>
        <dbReference type="SAM" id="MobiDB-lite"/>
    </source>
</evidence>
<dbReference type="InterPro" id="IPR024061">
    <property type="entry name" value="NDT80_DNA-bd_dom"/>
</dbReference>
<feature type="compositionally biased region" description="Polar residues" evidence="3">
    <location>
        <begin position="487"/>
        <end position="498"/>
    </location>
</feature>
<accession>A0A8H7E7D8</accession>
<feature type="region of interest" description="Disordered" evidence="3">
    <location>
        <begin position="392"/>
        <end position="448"/>
    </location>
</feature>
<dbReference type="GO" id="GO:0045944">
    <property type="term" value="P:positive regulation of transcription by RNA polymerase II"/>
    <property type="evidence" value="ECO:0007669"/>
    <property type="project" value="TreeGrafter"/>
</dbReference>
<feature type="compositionally biased region" description="Polar residues" evidence="3">
    <location>
        <begin position="435"/>
        <end position="448"/>
    </location>
</feature>
<name>A0A8H7E7D8_9EURO</name>
<feature type="domain" description="NDT80" evidence="4">
    <location>
        <begin position="104"/>
        <end position="341"/>
    </location>
</feature>
<dbReference type="PANTHER" id="PTHR35144">
    <property type="entry name" value="MEIOSIS-SPECIFIC TRANSCRIPTION FACTOR NDT80"/>
    <property type="match status" value="1"/>
</dbReference>
<dbReference type="GO" id="GO:0051321">
    <property type="term" value="P:meiotic cell cycle"/>
    <property type="evidence" value="ECO:0007669"/>
    <property type="project" value="TreeGrafter"/>
</dbReference>
<keyword evidence="6" id="KW-1185">Reference proteome</keyword>
<dbReference type="InterPro" id="IPR037141">
    <property type="entry name" value="NDT80_DNA-bd_dom_sf"/>
</dbReference>
<dbReference type="Proteomes" id="UP000606974">
    <property type="component" value="Unassembled WGS sequence"/>
</dbReference>
<feature type="region of interest" description="Disordered" evidence="3">
    <location>
        <begin position="592"/>
        <end position="628"/>
    </location>
</feature>
<gene>
    <name evidence="5" type="ORF">GJ744_007659</name>
</gene>
<feature type="compositionally biased region" description="Polar residues" evidence="3">
    <location>
        <begin position="361"/>
        <end position="378"/>
    </location>
</feature>
<reference evidence="5" key="1">
    <citation type="submission" date="2020-02" db="EMBL/GenBank/DDBJ databases">
        <authorList>
            <person name="Palmer J.M."/>
        </authorList>
    </citation>
    <scope>NUCLEOTIDE SEQUENCE</scope>
    <source>
        <strain evidence="5">EPUS1.4</strain>
        <tissue evidence="5">Thallus</tissue>
    </source>
</reference>
<dbReference type="GO" id="GO:0003700">
    <property type="term" value="F:DNA-binding transcription factor activity"/>
    <property type="evidence" value="ECO:0007669"/>
    <property type="project" value="UniProtKB-UniRule"/>
</dbReference>
<dbReference type="InterPro" id="IPR008967">
    <property type="entry name" value="p53-like_TF_DNA-bd_sf"/>
</dbReference>
<evidence type="ECO:0000259" key="4">
    <source>
        <dbReference type="PROSITE" id="PS51517"/>
    </source>
</evidence>
<evidence type="ECO:0000256" key="1">
    <source>
        <dbReference type="ARBA" id="ARBA00023125"/>
    </source>
</evidence>
<dbReference type="InterPro" id="IPR052605">
    <property type="entry name" value="Fungal_trans_regulator"/>
</dbReference>
<feature type="compositionally biased region" description="Low complexity" evidence="3">
    <location>
        <begin position="523"/>
        <end position="543"/>
    </location>
</feature>
<dbReference type="EMBL" id="JAACFV010000039">
    <property type="protein sequence ID" value="KAF7509621.1"/>
    <property type="molecule type" value="Genomic_DNA"/>
</dbReference>
<proteinExistence type="predicted"/>
<dbReference type="Gene3D" id="2.60.40.1390">
    <property type="entry name" value="NDT80 DNA-binding domain"/>
    <property type="match status" value="1"/>
</dbReference>
<feature type="compositionally biased region" description="Pro residues" evidence="3">
    <location>
        <begin position="506"/>
        <end position="516"/>
    </location>
</feature>
<evidence type="ECO:0000313" key="5">
    <source>
        <dbReference type="EMBL" id="KAF7509621.1"/>
    </source>
</evidence>
<feature type="region of interest" description="Disordered" evidence="3">
    <location>
        <begin position="244"/>
        <end position="263"/>
    </location>
</feature>
<dbReference type="AlphaFoldDB" id="A0A8H7E7D8"/>
<comment type="caution">
    <text evidence="5">The sequence shown here is derived from an EMBL/GenBank/DDBJ whole genome shotgun (WGS) entry which is preliminary data.</text>
</comment>
<dbReference type="PANTHER" id="PTHR35144:SF1">
    <property type="entry name" value="PROTEIN PACG"/>
    <property type="match status" value="1"/>
</dbReference>
<feature type="region of interest" description="Disordered" evidence="3">
    <location>
        <begin position="473"/>
        <end position="562"/>
    </location>
</feature>
<keyword evidence="1 2" id="KW-0238">DNA-binding</keyword>
<feature type="region of interest" description="Disordered" evidence="3">
    <location>
        <begin position="337"/>
        <end position="380"/>
    </location>
</feature>
<protein>
    <recommendedName>
        <fullName evidence="4">NDT80 domain-containing protein</fullName>
    </recommendedName>
</protein>
<feature type="DNA-binding region" description="NDT80" evidence="2">
    <location>
        <begin position="104"/>
        <end position="341"/>
    </location>
</feature>
<organism evidence="5 6">
    <name type="scientific">Endocarpon pusillum</name>
    <dbReference type="NCBI Taxonomy" id="364733"/>
    <lineage>
        <taxon>Eukaryota</taxon>
        <taxon>Fungi</taxon>
        <taxon>Dikarya</taxon>
        <taxon>Ascomycota</taxon>
        <taxon>Pezizomycotina</taxon>
        <taxon>Eurotiomycetes</taxon>
        <taxon>Chaetothyriomycetidae</taxon>
        <taxon>Verrucariales</taxon>
        <taxon>Verrucariaceae</taxon>
        <taxon>Endocarpon</taxon>
    </lineage>
</organism>
<evidence type="ECO:0000256" key="2">
    <source>
        <dbReference type="PROSITE-ProRule" id="PRU00850"/>
    </source>
</evidence>
<dbReference type="PROSITE" id="PS51517">
    <property type="entry name" value="NDT80"/>
    <property type="match status" value="1"/>
</dbReference>
<evidence type="ECO:0000313" key="6">
    <source>
        <dbReference type="Proteomes" id="UP000606974"/>
    </source>
</evidence>
<sequence>MTSLTYDRAMDTMDTMDTVDTMAGFDPMDMSYMGNSVPVGLLSHTDYLQPSSGLDMQDGLSNFDNEMYLSAEDLTFTPSTSIGHPILQRFSSSFDDAFGDPNTSQFEQVLPEQMIPESPSLDRENKLLSFSMPIYNFTLLDYSLRRTSLNMTAQLHGMFFLAESQWPTNPDAIPPPPELTCYRRNLFQITGTVTLPRNLRYIMTDHGDRIPIFTQELTVSAIESVEGNPVRIISVPWKTAAGSATNTEDKVEREPPSIPLETMSSSDFDTDYATFPIQWKRLQFRIATANNGRRKELQQHFVIKLKIMATLSTGARYSIAEAQSGAIIVRGRSPRNFQSRKDLPLSTSAGLSRKGVGAGMSRTSTGDSVPQALTSKPSVSPDEVLQVVFPQQESHDLQSTTPELNNWTQMSHPTIPEPLPTPDYANSMGPPQLPPYTNSSPPEVASTMSFTNPNLSALNAPVSLSFSSDDEISPVARSARPSLPRAPTSNPSPSLPKTTKSRSVPIPSPPPPPLQTPPKQRPKLNSHNTSSSSANSFKRTSSTQEAKRKSTASSTSSVQNDGRDAADTLYEYFPLGLDDWMPPVDAVYRPHVHHHQHTTSTPKDSISAEMASGTLGRARSKRLLGADD</sequence>